<name>A0A7S3CT16_9SPIT</name>
<organism evidence="1">
    <name type="scientific">Strombidium rassoulzadegani</name>
    <dbReference type="NCBI Taxonomy" id="1082188"/>
    <lineage>
        <taxon>Eukaryota</taxon>
        <taxon>Sar</taxon>
        <taxon>Alveolata</taxon>
        <taxon>Ciliophora</taxon>
        <taxon>Intramacronucleata</taxon>
        <taxon>Spirotrichea</taxon>
        <taxon>Oligotrichia</taxon>
        <taxon>Strombidiidae</taxon>
        <taxon>Strombidium</taxon>
    </lineage>
</organism>
<gene>
    <name evidence="1" type="ORF">SRAS04492_LOCUS8091</name>
</gene>
<proteinExistence type="predicted"/>
<protein>
    <submittedName>
        <fullName evidence="1">Uncharacterized protein</fullName>
    </submittedName>
</protein>
<evidence type="ECO:0000313" key="1">
    <source>
        <dbReference type="EMBL" id="CAE0236284.1"/>
    </source>
</evidence>
<accession>A0A7S3CT16</accession>
<dbReference type="EMBL" id="HBIA01016211">
    <property type="protein sequence ID" value="CAE0236284.1"/>
    <property type="molecule type" value="Transcribed_RNA"/>
</dbReference>
<sequence>MDIYIVGELIHGEHECTLEPDYLKFANSDVYSQIVISESAMTCAMNQMAHSPIGYIHLNQEKANALLKKDNVDFDTSYFADFFPIFEKRLGPNKPFKIELDFKNINVLLGQYDTDLIFEYTLGIKFKLDALGAKELLYDEFRMITSMDMEAENESLFIKLLVNKIDTDAKYAAKEMPLRNSIDMSVSEYREFLASFSYSMNYLKGYLNEQVLEAGITFPFRFNEFDSKLEFLEKQMHILLEVNDMAYMFFDDEFLTE</sequence>
<reference evidence="1" key="1">
    <citation type="submission" date="2021-01" db="EMBL/GenBank/DDBJ databases">
        <authorList>
            <person name="Corre E."/>
            <person name="Pelletier E."/>
            <person name="Niang G."/>
            <person name="Scheremetjew M."/>
            <person name="Finn R."/>
            <person name="Kale V."/>
            <person name="Holt S."/>
            <person name="Cochrane G."/>
            <person name="Meng A."/>
            <person name="Brown T."/>
            <person name="Cohen L."/>
        </authorList>
    </citation>
    <scope>NUCLEOTIDE SEQUENCE</scope>
    <source>
        <strain evidence="1">Ras09</strain>
    </source>
</reference>
<dbReference type="AlphaFoldDB" id="A0A7S3CT16"/>